<evidence type="ECO:0000259" key="3">
    <source>
        <dbReference type="Pfam" id="PF25598"/>
    </source>
</evidence>
<evidence type="ECO:0000313" key="4">
    <source>
        <dbReference type="EMBL" id="KAF5745122.1"/>
    </source>
</evidence>
<protein>
    <recommendedName>
        <fullName evidence="2 3">U-box domain-containing protein</fullName>
        <ecNumber evidence="2">2.3.2.27</ecNumber>
    </recommendedName>
    <alternativeName>
        <fullName evidence="2">RING-type E3 ubiquitin transferase PUB</fullName>
    </alternativeName>
</protein>
<dbReference type="InterPro" id="IPR058678">
    <property type="entry name" value="ARM_PUB"/>
</dbReference>
<dbReference type="Proteomes" id="UP000593562">
    <property type="component" value="Unassembled WGS sequence"/>
</dbReference>
<dbReference type="GO" id="GO:0016567">
    <property type="term" value="P:protein ubiquitination"/>
    <property type="evidence" value="ECO:0007669"/>
    <property type="project" value="UniProtKB-UniRule"/>
</dbReference>
<dbReference type="Pfam" id="PF25598">
    <property type="entry name" value="ARM_PUB"/>
    <property type="match status" value="1"/>
</dbReference>
<dbReference type="AlphaFoldDB" id="A0A7J7DFL0"/>
<gene>
    <name evidence="4" type="ORF">HS088_TW07G00703</name>
</gene>
<feature type="domain" description="U-box" evidence="3">
    <location>
        <begin position="62"/>
        <end position="345"/>
    </location>
</feature>
<comment type="caution">
    <text evidence="4">The sequence shown here is derived from an EMBL/GenBank/DDBJ whole genome shotgun (WGS) entry which is preliminary data.</text>
</comment>
<proteinExistence type="predicted"/>
<evidence type="ECO:0000256" key="2">
    <source>
        <dbReference type="RuleBase" id="RU369093"/>
    </source>
</evidence>
<dbReference type="InterPro" id="IPR045185">
    <property type="entry name" value="PUB22/23/24-like"/>
</dbReference>
<evidence type="ECO:0000313" key="5">
    <source>
        <dbReference type="Proteomes" id="UP000593562"/>
    </source>
</evidence>
<accession>A0A7J7DFL0</accession>
<keyword evidence="1 2" id="KW-0833">Ubl conjugation pathway</keyword>
<dbReference type="PANTHER" id="PTHR22849:SF103">
    <property type="entry name" value="U-BOX DOMAIN-CONTAINING PROTEIN"/>
    <property type="match status" value="1"/>
</dbReference>
<dbReference type="GO" id="GO:0061630">
    <property type="term" value="F:ubiquitin protein ligase activity"/>
    <property type="evidence" value="ECO:0007669"/>
    <property type="project" value="UniProtKB-UniRule"/>
</dbReference>
<dbReference type="SUPFAM" id="SSF48371">
    <property type="entry name" value="ARM repeat"/>
    <property type="match status" value="1"/>
</dbReference>
<organism evidence="4 5">
    <name type="scientific">Tripterygium wilfordii</name>
    <name type="common">Thunder God vine</name>
    <dbReference type="NCBI Taxonomy" id="458696"/>
    <lineage>
        <taxon>Eukaryota</taxon>
        <taxon>Viridiplantae</taxon>
        <taxon>Streptophyta</taxon>
        <taxon>Embryophyta</taxon>
        <taxon>Tracheophyta</taxon>
        <taxon>Spermatophyta</taxon>
        <taxon>Magnoliopsida</taxon>
        <taxon>eudicotyledons</taxon>
        <taxon>Gunneridae</taxon>
        <taxon>Pentapetalae</taxon>
        <taxon>rosids</taxon>
        <taxon>fabids</taxon>
        <taxon>Celastrales</taxon>
        <taxon>Celastraceae</taxon>
        <taxon>Tripterygium</taxon>
    </lineage>
</organism>
<dbReference type="Gene3D" id="1.25.10.10">
    <property type="entry name" value="Leucine-rich Repeat Variant"/>
    <property type="match status" value="1"/>
</dbReference>
<keyword evidence="5" id="KW-1185">Reference proteome</keyword>
<sequence length="350" mass="38978">MSCYNAEASDPTVVPNHTLRHLIDQWLHMGQLHFDSDHLIRIDSLASLKQNLDSHEAKLETKLQSLEIIQVLTEESPSQVPSLLHFGFSDSLLELLFAKVESELSKEHIKFVEQALCCVKRMLPFCELESLNMLKEKSRLESFLALFEHGSGMIKKSLCQLIEAISSSSETKELCAILGKTEQLLQGLILLLHQNCEESDSGIKAISALCSLELNKQNLVEEGVVDGLIAYISDAERRRRSLAPRAMATLELLLGLKSAKEALINSRDGIKMIVKMVFKVSDHEGSESAVKSLTIICNDSLKAREVAMGAGVLTQLLLLLQSQCSGRTKTKARMLLKLLRSKWAEDANHF</sequence>
<comment type="function">
    <text evidence="2">Functions as an E3 ubiquitin ligase.</text>
</comment>
<evidence type="ECO:0000256" key="1">
    <source>
        <dbReference type="ARBA" id="ARBA00022786"/>
    </source>
</evidence>
<dbReference type="PANTHER" id="PTHR22849">
    <property type="entry name" value="WDSAM1 PROTEIN"/>
    <property type="match status" value="1"/>
</dbReference>
<keyword evidence="2" id="KW-0808">Transferase</keyword>
<dbReference type="EMBL" id="JAAARO010000007">
    <property type="protein sequence ID" value="KAF5745122.1"/>
    <property type="molecule type" value="Genomic_DNA"/>
</dbReference>
<comment type="pathway">
    <text evidence="2">Protein modification; protein ubiquitination.</text>
</comment>
<dbReference type="InterPro" id="IPR016024">
    <property type="entry name" value="ARM-type_fold"/>
</dbReference>
<name>A0A7J7DFL0_TRIWF</name>
<reference evidence="4 5" key="1">
    <citation type="journal article" date="2020" name="Nat. Commun.">
        <title>Genome of Tripterygium wilfordii and identification of cytochrome P450 involved in triptolide biosynthesis.</title>
        <authorList>
            <person name="Tu L."/>
            <person name="Su P."/>
            <person name="Zhang Z."/>
            <person name="Gao L."/>
            <person name="Wang J."/>
            <person name="Hu T."/>
            <person name="Zhou J."/>
            <person name="Zhang Y."/>
            <person name="Zhao Y."/>
            <person name="Liu Y."/>
            <person name="Song Y."/>
            <person name="Tong Y."/>
            <person name="Lu Y."/>
            <person name="Yang J."/>
            <person name="Xu C."/>
            <person name="Jia M."/>
            <person name="Peters R.J."/>
            <person name="Huang L."/>
            <person name="Gao W."/>
        </authorList>
    </citation>
    <scope>NUCLEOTIDE SEQUENCE [LARGE SCALE GENOMIC DNA]</scope>
    <source>
        <strain evidence="5">cv. XIE 37</strain>
        <tissue evidence="4">Leaf</tissue>
    </source>
</reference>
<dbReference type="InterPro" id="IPR011989">
    <property type="entry name" value="ARM-like"/>
</dbReference>
<dbReference type="InParanoid" id="A0A7J7DFL0"/>
<comment type="catalytic activity">
    <reaction evidence="2">
        <text>S-ubiquitinyl-[E2 ubiquitin-conjugating enzyme]-L-cysteine + [acceptor protein]-L-lysine = [E2 ubiquitin-conjugating enzyme]-L-cysteine + N(6)-ubiquitinyl-[acceptor protein]-L-lysine.</text>
        <dbReference type="EC" id="2.3.2.27"/>
    </reaction>
</comment>
<dbReference type="EC" id="2.3.2.27" evidence="2"/>